<gene>
    <name evidence="2" type="ORF">HJG63_011126</name>
</gene>
<evidence type="ECO:0000313" key="2">
    <source>
        <dbReference type="EMBL" id="KAF6475033.1"/>
    </source>
</evidence>
<organism evidence="2 3">
    <name type="scientific">Rousettus aegyptiacus</name>
    <name type="common">Egyptian fruit bat</name>
    <name type="synonym">Pteropus aegyptiacus</name>
    <dbReference type="NCBI Taxonomy" id="9407"/>
    <lineage>
        <taxon>Eukaryota</taxon>
        <taxon>Metazoa</taxon>
        <taxon>Chordata</taxon>
        <taxon>Craniata</taxon>
        <taxon>Vertebrata</taxon>
        <taxon>Euteleostomi</taxon>
        <taxon>Mammalia</taxon>
        <taxon>Eutheria</taxon>
        <taxon>Laurasiatheria</taxon>
        <taxon>Chiroptera</taxon>
        <taxon>Yinpterochiroptera</taxon>
        <taxon>Pteropodoidea</taxon>
        <taxon>Pteropodidae</taxon>
        <taxon>Rousettinae</taxon>
        <taxon>Rousettus</taxon>
    </lineage>
</organism>
<sequence>MAAGTVSDPTPGPPGRGSPPRPSGPSAEPRPCRLSTPRRVRPDAVTGPGQQRARRATSRLRGELRGRVGASSSAEGPCLPPPASGPSWRLGPQLDLLPLAPRPPPPAELRARALSSRHPHRHLQGPAAHCSLSSPGIPHRTPLTQPFIHVFRTE</sequence>
<evidence type="ECO:0000313" key="3">
    <source>
        <dbReference type="Proteomes" id="UP000593571"/>
    </source>
</evidence>
<name>A0A7J8HRU8_ROUAE</name>
<keyword evidence="3" id="KW-1185">Reference proteome</keyword>
<accession>A0A7J8HRU8</accession>
<dbReference type="Proteomes" id="UP000593571">
    <property type="component" value="Unassembled WGS sequence"/>
</dbReference>
<dbReference type="EMBL" id="JACASE010000004">
    <property type="protein sequence ID" value="KAF6475033.1"/>
    <property type="molecule type" value="Genomic_DNA"/>
</dbReference>
<proteinExistence type="predicted"/>
<reference evidence="2 3" key="1">
    <citation type="journal article" date="2020" name="Nature">
        <title>Six reference-quality genomes reveal evolution of bat adaptations.</title>
        <authorList>
            <person name="Jebb D."/>
            <person name="Huang Z."/>
            <person name="Pippel M."/>
            <person name="Hughes G.M."/>
            <person name="Lavrichenko K."/>
            <person name="Devanna P."/>
            <person name="Winkler S."/>
            <person name="Jermiin L.S."/>
            <person name="Skirmuntt E.C."/>
            <person name="Katzourakis A."/>
            <person name="Burkitt-Gray L."/>
            <person name="Ray D.A."/>
            <person name="Sullivan K.A.M."/>
            <person name="Roscito J.G."/>
            <person name="Kirilenko B.M."/>
            <person name="Davalos L.M."/>
            <person name="Corthals A.P."/>
            <person name="Power M.L."/>
            <person name="Jones G."/>
            <person name="Ransome R.D."/>
            <person name="Dechmann D.K.N."/>
            <person name="Locatelli A.G."/>
            <person name="Puechmaille S.J."/>
            <person name="Fedrigo O."/>
            <person name="Jarvis E.D."/>
            <person name="Hiller M."/>
            <person name="Vernes S.C."/>
            <person name="Myers E.W."/>
            <person name="Teeling E.C."/>
        </authorList>
    </citation>
    <scope>NUCLEOTIDE SEQUENCE [LARGE SCALE GENOMIC DNA]</scope>
    <source>
        <strain evidence="2">MRouAeg1</strain>
        <tissue evidence="2">Muscle</tissue>
    </source>
</reference>
<dbReference type="AlphaFoldDB" id="A0A7J8HRU8"/>
<feature type="region of interest" description="Disordered" evidence="1">
    <location>
        <begin position="1"/>
        <end position="143"/>
    </location>
</feature>
<protein>
    <submittedName>
        <fullName evidence="2">Uncharacterized protein</fullName>
    </submittedName>
</protein>
<comment type="caution">
    <text evidence="2">The sequence shown here is derived from an EMBL/GenBank/DDBJ whole genome shotgun (WGS) entry which is preliminary data.</text>
</comment>
<evidence type="ECO:0000256" key="1">
    <source>
        <dbReference type="SAM" id="MobiDB-lite"/>
    </source>
</evidence>
<feature type="compositionally biased region" description="Pro residues" evidence="1">
    <location>
        <begin position="10"/>
        <end position="23"/>
    </location>
</feature>